<dbReference type="EMBL" id="JAUEPR010000022">
    <property type="protein sequence ID" value="KAK0475847.1"/>
    <property type="molecule type" value="Genomic_DNA"/>
</dbReference>
<dbReference type="PANTHER" id="PTHR12558">
    <property type="entry name" value="CELL DIVISION CYCLE 16,23,27"/>
    <property type="match status" value="1"/>
</dbReference>
<name>A0AA39P1I8_9AGAR</name>
<dbReference type="GO" id="GO:0005680">
    <property type="term" value="C:anaphase-promoting complex"/>
    <property type="evidence" value="ECO:0007669"/>
    <property type="project" value="InterPro"/>
</dbReference>
<proteinExistence type="predicted"/>
<evidence type="ECO:0000259" key="8">
    <source>
        <dbReference type="Pfam" id="PF04049"/>
    </source>
</evidence>
<dbReference type="GO" id="GO:0016567">
    <property type="term" value="P:protein ubiquitination"/>
    <property type="evidence" value="ECO:0007669"/>
    <property type="project" value="TreeGrafter"/>
</dbReference>
<dbReference type="GO" id="GO:0031145">
    <property type="term" value="P:anaphase-promoting complex-dependent catabolic process"/>
    <property type="evidence" value="ECO:0007669"/>
    <property type="project" value="TreeGrafter"/>
</dbReference>
<dbReference type="PROSITE" id="PS50005">
    <property type="entry name" value="TPR"/>
    <property type="match status" value="3"/>
</dbReference>
<evidence type="ECO:0000256" key="3">
    <source>
        <dbReference type="ARBA" id="ARBA00022776"/>
    </source>
</evidence>
<gene>
    <name evidence="9" type="ORF">IW261DRAFT_1368343</name>
</gene>
<keyword evidence="4" id="KW-0833">Ubl conjugation pathway</keyword>
<keyword evidence="1" id="KW-0132">Cell division</keyword>
<comment type="caution">
    <text evidence="9">The sequence shown here is derived from an EMBL/GenBank/DDBJ whole genome shotgun (WGS) entry which is preliminary data.</text>
</comment>
<evidence type="ECO:0000256" key="5">
    <source>
        <dbReference type="ARBA" id="ARBA00022803"/>
    </source>
</evidence>
<evidence type="ECO:0000313" key="10">
    <source>
        <dbReference type="Proteomes" id="UP001175227"/>
    </source>
</evidence>
<keyword evidence="10" id="KW-1185">Reference proteome</keyword>
<feature type="repeat" description="TPR" evidence="7">
    <location>
        <begin position="398"/>
        <end position="431"/>
    </location>
</feature>
<dbReference type="Gene3D" id="1.25.40.10">
    <property type="entry name" value="Tetratricopeptide repeat domain"/>
    <property type="match status" value="2"/>
</dbReference>
<dbReference type="InterPro" id="IPR011990">
    <property type="entry name" value="TPR-like_helical_dom_sf"/>
</dbReference>
<evidence type="ECO:0000256" key="4">
    <source>
        <dbReference type="ARBA" id="ARBA00022786"/>
    </source>
</evidence>
<keyword evidence="6" id="KW-0131">Cell cycle</keyword>
<dbReference type="AlphaFoldDB" id="A0AA39P1I8"/>
<dbReference type="Proteomes" id="UP001175227">
    <property type="component" value="Unassembled WGS sequence"/>
</dbReference>
<feature type="repeat" description="TPR" evidence="7">
    <location>
        <begin position="432"/>
        <end position="465"/>
    </location>
</feature>
<dbReference type="Pfam" id="PF13181">
    <property type="entry name" value="TPR_8"/>
    <property type="match status" value="1"/>
</dbReference>
<sequence length="568" mass="65319">MDPLIPIDEVMVNDIRSTIRQCTERGLLASAKWLSEMFMSIPSAKRTHARPPPQPVDEQEQAEQDYIAAARQSMSDKQFQRAAYIVRDCRSDKARYYNLYCQYLSHERLALDEWYRLSDKKEQPTSPVNNEIPILLEDVVHSVEPWLMFIEALFLSRMSRKEEAITALLNVVASKPWIWAAWCLLGDCIDSEKEYTDVLTRIPQLANHPVVYMFRVKMLNDLHLASVQVQICDHLLSPDFFPASLWVMSMKSRGYACLSSVTFYGPMVIAKVLNSSEYKDAQTQFERILSIEPDRLEDIDFFSDILYVMDNKEKLSFYAQKFQEKDKNRPEVCCFIGNAYSIRTEHENAVKYFRRATYLDRTYYHAWTSMGHEYLVMGNTHAAIGAYRRTLDITKKDYRAWAGMGQAYRVLGMYNYSLYYYERASALRPNDVTIWDGIGSCYEDTERIQEAISAYSRALKIGINQSLPGINWKLGSIFRSMDVWPAAEQHFRTVVQIGEGAEGRLNNSEPYLGSLLALSERNIRFDSGNLSEAKEYLERVAASNTELAGRASAMLKAVKARMAVKGKS</sequence>
<dbReference type="SMART" id="SM00028">
    <property type="entry name" value="TPR"/>
    <property type="match status" value="4"/>
</dbReference>
<reference evidence="9" key="1">
    <citation type="submission" date="2023-06" db="EMBL/GenBank/DDBJ databases">
        <authorList>
            <consortium name="Lawrence Berkeley National Laboratory"/>
            <person name="Ahrendt S."/>
            <person name="Sahu N."/>
            <person name="Indic B."/>
            <person name="Wong-Bajracharya J."/>
            <person name="Merenyi Z."/>
            <person name="Ke H.-M."/>
            <person name="Monk M."/>
            <person name="Kocsube S."/>
            <person name="Drula E."/>
            <person name="Lipzen A."/>
            <person name="Balint B."/>
            <person name="Henrissat B."/>
            <person name="Andreopoulos B."/>
            <person name="Martin F.M."/>
            <person name="Harder C.B."/>
            <person name="Rigling D."/>
            <person name="Ford K.L."/>
            <person name="Foster G.D."/>
            <person name="Pangilinan J."/>
            <person name="Papanicolaou A."/>
            <person name="Barry K."/>
            <person name="LaButti K."/>
            <person name="Viragh M."/>
            <person name="Koriabine M."/>
            <person name="Yan M."/>
            <person name="Riley R."/>
            <person name="Champramary S."/>
            <person name="Plett K.L."/>
            <person name="Tsai I.J."/>
            <person name="Slot J."/>
            <person name="Sipos G."/>
            <person name="Plett J."/>
            <person name="Nagy L.G."/>
            <person name="Grigoriev I.V."/>
        </authorList>
    </citation>
    <scope>NUCLEOTIDE SEQUENCE</scope>
    <source>
        <strain evidence="9">ICMP 16352</strain>
    </source>
</reference>
<dbReference type="SUPFAM" id="SSF48452">
    <property type="entry name" value="TPR-like"/>
    <property type="match status" value="2"/>
</dbReference>
<evidence type="ECO:0000256" key="6">
    <source>
        <dbReference type="ARBA" id="ARBA00023306"/>
    </source>
</evidence>
<dbReference type="GO" id="GO:0051301">
    <property type="term" value="P:cell division"/>
    <property type="evidence" value="ECO:0007669"/>
    <property type="project" value="UniProtKB-KW"/>
</dbReference>
<feature type="repeat" description="TPR" evidence="7">
    <location>
        <begin position="364"/>
        <end position="397"/>
    </location>
</feature>
<dbReference type="GO" id="GO:0045842">
    <property type="term" value="P:positive regulation of mitotic metaphase/anaphase transition"/>
    <property type="evidence" value="ECO:0007669"/>
    <property type="project" value="TreeGrafter"/>
</dbReference>
<evidence type="ECO:0000313" key="9">
    <source>
        <dbReference type="EMBL" id="KAK0475847.1"/>
    </source>
</evidence>
<dbReference type="PANTHER" id="PTHR12558:SF10">
    <property type="entry name" value="CELL DIVISION CYCLE PROTEIN 23 HOMOLOG"/>
    <property type="match status" value="1"/>
</dbReference>
<organism evidence="9 10">
    <name type="scientific">Armillaria novae-zelandiae</name>
    <dbReference type="NCBI Taxonomy" id="153914"/>
    <lineage>
        <taxon>Eukaryota</taxon>
        <taxon>Fungi</taxon>
        <taxon>Dikarya</taxon>
        <taxon>Basidiomycota</taxon>
        <taxon>Agaricomycotina</taxon>
        <taxon>Agaricomycetes</taxon>
        <taxon>Agaricomycetidae</taxon>
        <taxon>Agaricales</taxon>
        <taxon>Marasmiineae</taxon>
        <taxon>Physalacriaceae</taxon>
        <taxon>Armillaria</taxon>
    </lineage>
</organism>
<dbReference type="InterPro" id="IPR007192">
    <property type="entry name" value="APC8"/>
</dbReference>
<dbReference type="Pfam" id="PF13432">
    <property type="entry name" value="TPR_16"/>
    <property type="match status" value="1"/>
</dbReference>
<keyword evidence="3" id="KW-0498">Mitosis</keyword>
<dbReference type="InterPro" id="IPR019734">
    <property type="entry name" value="TPR_rpt"/>
</dbReference>
<keyword evidence="5 7" id="KW-0802">TPR repeat</keyword>
<protein>
    <recommendedName>
        <fullName evidence="8">Cdc23 domain-containing protein</fullName>
    </recommendedName>
</protein>
<feature type="domain" description="Cdc23" evidence="8">
    <location>
        <begin position="13"/>
        <end position="249"/>
    </location>
</feature>
<keyword evidence="2" id="KW-0677">Repeat</keyword>
<evidence type="ECO:0000256" key="1">
    <source>
        <dbReference type="ARBA" id="ARBA00022618"/>
    </source>
</evidence>
<evidence type="ECO:0000256" key="2">
    <source>
        <dbReference type="ARBA" id="ARBA00022737"/>
    </source>
</evidence>
<evidence type="ECO:0000256" key="7">
    <source>
        <dbReference type="PROSITE-ProRule" id="PRU00339"/>
    </source>
</evidence>
<dbReference type="Pfam" id="PF04049">
    <property type="entry name" value="ANAPC8"/>
    <property type="match status" value="1"/>
</dbReference>
<accession>A0AA39P1I8</accession>